<evidence type="ECO:0000313" key="1">
    <source>
        <dbReference type="EMBL" id="KAJ3557589.1"/>
    </source>
</evidence>
<comment type="caution">
    <text evidence="1">The sequence shown here is derived from an EMBL/GenBank/DDBJ whole genome shotgun (WGS) entry which is preliminary data.</text>
</comment>
<proteinExistence type="predicted"/>
<protein>
    <submittedName>
        <fullName evidence="1">Uncharacterized protein</fullName>
    </submittedName>
</protein>
<accession>A0ACC1TBF4</accession>
<organism evidence="1 2">
    <name type="scientific">Phlebia brevispora</name>
    <dbReference type="NCBI Taxonomy" id="194682"/>
    <lineage>
        <taxon>Eukaryota</taxon>
        <taxon>Fungi</taxon>
        <taxon>Dikarya</taxon>
        <taxon>Basidiomycota</taxon>
        <taxon>Agaricomycotina</taxon>
        <taxon>Agaricomycetes</taxon>
        <taxon>Polyporales</taxon>
        <taxon>Meruliaceae</taxon>
        <taxon>Phlebia</taxon>
    </lineage>
</organism>
<evidence type="ECO:0000313" key="2">
    <source>
        <dbReference type="Proteomes" id="UP001148662"/>
    </source>
</evidence>
<dbReference type="EMBL" id="JANHOG010000146">
    <property type="protein sequence ID" value="KAJ3557589.1"/>
    <property type="molecule type" value="Genomic_DNA"/>
</dbReference>
<gene>
    <name evidence="1" type="ORF">NM688_g1390</name>
</gene>
<sequence length="268" mass="29333">MDFFILSDLADLLSARARHFKTILHAMQLRTSFMHLVTVLLAAFTVVSGFTYERLDKNDAVLLVVDLQEGLYQIARDQSAVAMKNNIVAHAALGKVFNLPTILTTSSETGPNGLMTQEVLALHPNATFIHRQGEVNAWDNPDFKAAVEATGKRQIIIAGITTDVCTAFLALSLRDAGYSVFANSDASGTFDVKTANDANDRMRVAGVQVLSMFAVALELMRDWRDTPGAPELLPFFDKYLPEYGILARAHDDAVRNGTLSALEVQICV</sequence>
<name>A0ACC1TBF4_9APHY</name>
<reference evidence="1" key="1">
    <citation type="submission" date="2022-07" db="EMBL/GenBank/DDBJ databases">
        <title>Genome Sequence of Phlebia brevispora.</title>
        <authorList>
            <person name="Buettner E."/>
        </authorList>
    </citation>
    <scope>NUCLEOTIDE SEQUENCE</scope>
    <source>
        <strain evidence="1">MPL23</strain>
    </source>
</reference>
<dbReference type="Proteomes" id="UP001148662">
    <property type="component" value="Unassembled WGS sequence"/>
</dbReference>
<keyword evidence="2" id="KW-1185">Reference proteome</keyword>